<keyword evidence="3" id="KW-1185">Reference proteome</keyword>
<comment type="caution">
    <text evidence="2">The sequence shown here is derived from an EMBL/GenBank/DDBJ whole genome shotgun (WGS) entry which is preliminary data.</text>
</comment>
<proteinExistence type="predicted"/>
<protein>
    <submittedName>
        <fullName evidence="2">Uncharacterized protein</fullName>
    </submittedName>
</protein>
<name>A0A4Y2EZU2_ARAVE</name>
<evidence type="ECO:0000256" key="1">
    <source>
        <dbReference type="SAM" id="MobiDB-lite"/>
    </source>
</evidence>
<reference evidence="2 3" key="1">
    <citation type="journal article" date="2019" name="Sci. Rep.">
        <title>Orb-weaving spider Araneus ventricosus genome elucidates the spidroin gene catalogue.</title>
        <authorList>
            <person name="Kono N."/>
            <person name="Nakamura H."/>
            <person name="Ohtoshi R."/>
            <person name="Moran D.A.P."/>
            <person name="Shinohara A."/>
            <person name="Yoshida Y."/>
            <person name="Fujiwara M."/>
            <person name="Mori M."/>
            <person name="Tomita M."/>
            <person name="Arakawa K."/>
        </authorList>
    </citation>
    <scope>NUCLEOTIDE SEQUENCE [LARGE SCALE GENOMIC DNA]</scope>
</reference>
<evidence type="ECO:0000313" key="3">
    <source>
        <dbReference type="Proteomes" id="UP000499080"/>
    </source>
</evidence>
<sequence length="152" mass="16846">WLGCSVRDPKVPGSSRRQSGNSRTKNTQQQPSVPLLDGSTTNYINSIFSCIHQMAALQLLQHCSSPIQKSVTHFTTQKSMTHFIAQNLHVPAHQQSGQQSAHMHAAHRFLDIQIISKKLGIAPVALRVTPSYSDVYKPISTSGHWEFLLFSG</sequence>
<feature type="compositionally biased region" description="Polar residues" evidence="1">
    <location>
        <begin position="15"/>
        <end position="36"/>
    </location>
</feature>
<dbReference type="AlphaFoldDB" id="A0A4Y2EZU2"/>
<gene>
    <name evidence="2" type="ORF">AVEN_197296_1</name>
</gene>
<accession>A0A4Y2EZU2</accession>
<dbReference type="EMBL" id="BGPR01000736">
    <property type="protein sequence ID" value="GBM33536.1"/>
    <property type="molecule type" value="Genomic_DNA"/>
</dbReference>
<dbReference type="Proteomes" id="UP000499080">
    <property type="component" value="Unassembled WGS sequence"/>
</dbReference>
<feature type="non-terminal residue" evidence="2">
    <location>
        <position position="1"/>
    </location>
</feature>
<feature type="region of interest" description="Disordered" evidence="1">
    <location>
        <begin position="1"/>
        <end position="36"/>
    </location>
</feature>
<organism evidence="2 3">
    <name type="scientific">Araneus ventricosus</name>
    <name type="common">Orbweaver spider</name>
    <name type="synonym">Epeira ventricosa</name>
    <dbReference type="NCBI Taxonomy" id="182803"/>
    <lineage>
        <taxon>Eukaryota</taxon>
        <taxon>Metazoa</taxon>
        <taxon>Ecdysozoa</taxon>
        <taxon>Arthropoda</taxon>
        <taxon>Chelicerata</taxon>
        <taxon>Arachnida</taxon>
        <taxon>Araneae</taxon>
        <taxon>Araneomorphae</taxon>
        <taxon>Entelegynae</taxon>
        <taxon>Araneoidea</taxon>
        <taxon>Araneidae</taxon>
        <taxon>Araneus</taxon>
    </lineage>
</organism>
<evidence type="ECO:0000313" key="2">
    <source>
        <dbReference type="EMBL" id="GBM33536.1"/>
    </source>
</evidence>